<evidence type="ECO:0000313" key="4">
    <source>
        <dbReference type="EMBL" id="KAL3822986.1"/>
    </source>
</evidence>
<evidence type="ECO:0000313" key="5">
    <source>
        <dbReference type="Proteomes" id="UP001530377"/>
    </source>
</evidence>
<evidence type="ECO:0000256" key="1">
    <source>
        <dbReference type="ARBA" id="ARBA00008828"/>
    </source>
</evidence>
<evidence type="ECO:0000256" key="2">
    <source>
        <dbReference type="SAM" id="MobiDB-lite"/>
    </source>
</evidence>
<name>A0ABD3SF03_9STRA</name>
<gene>
    <name evidence="4" type="ORF">ACHAXA_008126</name>
</gene>
<dbReference type="PANTHER" id="PTHR12354:SF1">
    <property type="entry name" value="INTERFERON-RELATED DEVELOPMENTAL REGULATOR 1"/>
    <property type="match status" value="1"/>
</dbReference>
<dbReference type="AlphaFoldDB" id="A0ABD3SF03"/>
<dbReference type="InterPro" id="IPR016024">
    <property type="entry name" value="ARM-type_fold"/>
</dbReference>
<keyword evidence="5" id="KW-1185">Reference proteome</keyword>
<feature type="region of interest" description="Disordered" evidence="2">
    <location>
        <begin position="1"/>
        <end position="43"/>
    </location>
</feature>
<feature type="region of interest" description="Disordered" evidence="2">
    <location>
        <begin position="124"/>
        <end position="153"/>
    </location>
</feature>
<dbReference type="Pfam" id="PF05004">
    <property type="entry name" value="IFRD"/>
    <property type="match status" value="1"/>
</dbReference>
<protein>
    <recommendedName>
        <fullName evidence="3">Interferon-related developmental regulator N-terminal domain-containing protein</fullName>
    </recommendedName>
</protein>
<feature type="compositionally biased region" description="Basic and acidic residues" evidence="2">
    <location>
        <begin position="1"/>
        <end position="13"/>
    </location>
</feature>
<dbReference type="SUPFAM" id="SSF48371">
    <property type="entry name" value="ARM repeat"/>
    <property type="match status" value="1"/>
</dbReference>
<accession>A0ABD3SF03</accession>
<sequence>MVSHGRDKKEAKAKPQQPRRGKKKGGGGNDPNDDYDLDDAAAMMRDADLPDDYSILGGGSSVASSNVAGFFDDDGLDEDGGGGCGGDGECDSERTENAATNRASRLSDALSLASTLSNNIIGFPGRPTSCESDEELTPPRDIPYSRGSGEKRSAKREGILRALFRAVTTYPTGRAGREVLEDHWTSVWESCSHSVLGKGNATPSEQYAACRVVEACSVILGGDRDDVVVSVNGTLRKVVNATGRAAQVRVAALRCLSMVHFVCGTDCLEDGEDCHSVMDLCELVCGERYRGDRTPPSLRATALDCWSLLSTTLHDARIASGDADGNIELGRGSRMLPLLARCLDSSDPGLRRSAGEAVSLIHECRLRMGLDDDEADNATERKFRRGSWDGSEWEVLMDEVKQRMAELSVESSHHMSRQAKKEQRATFRDFVRTVVDDEYPNEVVNWRGAKLTLGSWKEIIQLNFVRHCLQGGFQAQLMTNETLHAIFGATLIITSSSSLSQIEKRMFLSKTSVAAKTADRVMAKQRRTRTNVKNHFLTSDGEDM</sequence>
<dbReference type="InterPro" id="IPR007701">
    <property type="entry name" value="Interferon-rel_develop_reg_N"/>
</dbReference>
<organism evidence="4 5">
    <name type="scientific">Cyclostephanos tholiformis</name>
    <dbReference type="NCBI Taxonomy" id="382380"/>
    <lineage>
        <taxon>Eukaryota</taxon>
        <taxon>Sar</taxon>
        <taxon>Stramenopiles</taxon>
        <taxon>Ochrophyta</taxon>
        <taxon>Bacillariophyta</taxon>
        <taxon>Coscinodiscophyceae</taxon>
        <taxon>Thalassiosirophycidae</taxon>
        <taxon>Stephanodiscales</taxon>
        <taxon>Stephanodiscaceae</taxon>
        <taxon>Cyclostephanos</taxon>
    </lineage>
</organism>
<comment type="caution">
    <text evidence="4">The sequence shown here is derived from an EMBL/GenBank/DDBJ whole genome shotgun (WGS) entry which is preliminary data.</text>
</comment>
<dbReference type="Proteomes" id="UP001530377">
    <property type="component" value="Unassembled WGS sequence"/>
</dbReference>
<feature type="domain" description="Interferon-related developmental regulator N-terminal" evidence="3">
    <location>
        <begin position="150"/>
        <end position="434"/>
    </location>
</feature>
<dbReference type="InterPro" id="IPR039777">
    <property type="entry name" value="IFRD"/>
</dbReference>
<dbReference type="EMBL" id="JALLPB020000049">
    <property type="protein sequence ID" value="KAL3822986.1"/>
    <property type="molecule type" value="Genomic_DNA"/>
</dbReference>
<evidence type="ECO:0000259" key="3">
    <source>
        <dbReference type="Pfam" id="PF05004"/>
    </source>
</evidence>
<comment type="similarity">
    <text evidence="1">Belongs to the IFRD family.</text>
</comment>
<proteinExistence type="inferred from homology"/>
<dbReference type="PANTHER" id="PTHR12354">
    <property type="entry name" value="INTERFERON-RELATED DEVELOPMENTAL REGULATOR"/>
    <property type="match status" value="1"/>
</dbReference>
<feature type="region of interest" description="Disordered" evidence="2">
    <location>
        <begin position="78"/>
        <end position="102"/>
    </location>
</feature>
<reference evidence="4 5" key="1">
    <citation type="submission" date="2024-10" db="EMBL/GenBank/DDBJ databases">
        <title>Updated reference genomes for cyclostephanoid diatoms.</title>
        <authorList>
            <person name="Roberts W.R."/>
            <person name="Alverson A.J."/>
        </authorList>
    </citation>
    <scope>NUCLEOTIDE SEQUENCE [LARGE SCALE GENOMIC DNA]</scope>
    <source>
        <strain evidence="4 5">AJA228-03</strain>
    </source>
</reference>